<dbReference type="InterPro" id="IPR050564">
    <property type="entry name" value="F420-G6PD/mer"/>
</dbReference>
<keyword evidence="1 3" id="KW-0560">Oxidoreductase</keyword>
<dbReference type="CDD" id="cd01097">
    <property type="entry name" value="Tetrahydromethanopterin_reductase"/>
    <property type="match status" value="1"/>
</dbReference>
<dbReference type="EC" id="1.-.-.-" evidence="3"/>
<dbReference type="SUPFAM" id="SSF51679">
    <property type="entry name" value="Bacterial luciferase-like"/>
    <property type="match status" value="1"/>
</dbReference>
<protein>
    <submittedName>
        <fullName evidence="3">LLM class flavin-dependent oxidoreductase</fullName>
        <ecNumber evidence="3">1.-.-.-</ecNumber>
    </submittedName>
</protein>
<dbReference type="Proteomes" id="UP001597119">
    <property type="component" value="Unassembled WGS sequence"/>
</dbReference>
<dbReference type="PANTHER" id="PTHR43244:SF1">
    <property type="entry name" value="5,10-METHYLENETETRAHYDROMETHANOPTERIN REDUCTASE"/>
    <property type="match status" value="1"/>
</dbReference>
<comment type="caution">
    <text evidence="3">The sequence shown here is derived from an EMBL/GenBank/DDBJ whole genome shotgun (WGS) entry which is preliminary data.</text>
</comment>
<dbReference type="Pfam" id="PF00296">
    <property type="entry name" value="Bac_luciferase"/>
    <property type="match status" value="1"/>
</dbReference>
<dbReference type="GO" id="GO:0016491">
    <property type="term" value="F:oxidoreductase activity"/>
    <property type="evidence" value="ECO:0007669"/>
    <property type="project" value="UniProtKB-KW"/>
</dbReference>
<name>A0ABD6CCB5_9EURY</name>
<evidence type="ECO:0000313" key="3">
    <source>
        <dbReference type="EMBL" id="MFD1587326.1"/>
    </source>
</evidence>
<dbReference type="InterPro" id="IPR011251">
    <property type="entry name" value="Luciferase-like_dom"/>
</dbReference>
<evidence type="ECO:0000256" key="1">
    <source>
        <dbReference type="ARBA" id="ARBA00023002"/>
    </source>
</evidence>
<evidence type="ECO:0000259" key="2">
    <source>
        <dbReference type="Pfam" id="PF00296"/>
    </source>
</evidence>
<evidence type="ECO:0000313" key="4">
    <source>
        <dbReference type="Proteomes" id="UP001597119"/>
    </source>
</evidence>
<dbReference type="PANTHER" id="PTHR43244">
    <property type="match status" value="1"/>
</dbReference>
<keyword evidence="4" id="KW-1185">Reference proteome</keyword>
<accession>A0ABD6CCB5</accession>
<dbReference type="EMBL" id="JBHUDJ010000003">
    <property type="protein sequence ID" value="MFD1587326.1"/>
    <property type="molecule type" value="Genomic_DNA"/>
</dbReference>
<dbReference type="InterPro" id="IPR036661">
    <property type="entry name" value="Luciferase-like_sf"/>
</dbReference>
<dbReference type="Gene3D" id="3.20.20.30">
    <property type="entry name" value="Luciferase-like domain"/>
    <property type="match status" value="1"/>
</dbReference>
<feature type="domain" description="Luciferase-like" evidence="2">
    <location>
        <begin position="16"/>
        <end position="300"/>
    </location>
</feature>
<dbReference type="AlphaFoldDB" id="A0ABD6CCB5"/>
<organism evidence="3 4">
    <name type="scientific">Halorientalis brevis</name>
    <dbReference type="NCBI Taxonomy" id="1126241"/>
    <lineage>
        <taxon>Archaea</taxon>
        <taxon>Methanobacteriati</taxon>
        <taxon>Methanobacteriota</taxon>
        <taxon>Stenosarchaea group</taxon>
        <taxon>Halobacteria</taxon>
        <taxon>Halobacteriales</taxon>
        <taxon>Haloarculaceae</taxon>
        <taxon>Halorientalis</taxon>
    </lineage>
</organism>
<proteinExistence type="predicted"/>
<sequence>MEPGLLLPPADVMDPVGVATTAEELGYDSVWMPELWGSDAFVQLGVLARETEEVGLGTAIANVFSRSPAVVAMAAATVDRFADGRMTLGTGVSTPKAVEDLHGMEYDRPVRRAHETIAIAKRYLSTSDEPVSYDGELFEVADFDPLEVDVPIYHAALGPANRRVVARLADGWIPHNVPFPDLDDAFAEIEETARAADRDPAEITVAPYVPAAVSEENPDAARDAIRGHVAYYVGSGEGYRRAVAQRFPDAAATVADHWRDGDRDAATEAVTDEMVDALGVAGSPSAAREQLERLQAGLVDLPIVTVPAQAAGDLALETIRALAPE</sequence>
<gene>
    <name evidence="3" type="ORF">ACFR9U_10045</name>
</gene>
<reference evidence="3 4" key="1">
    <citation type="journal article" date="2019" name="Int. J. Syst. Evol. Microbiol.">
        <title>The Global Catalogue of Microorganisms (GCM) 10K type strain sequencing project: providing services to taxonomists for standard genome sequencing and annotation.</title>
        <authorList>
            <consortium name="The Broad Institute Genomics Platform"/>
            <consortium name="The Broad Institute Genome Sequencing Center for Infectious Disease"/>
            <person name="Wu L."/>
            <person name="Ma J."/>
        </authorList>
    </citation>
    <scope>NUCLEOTIDE SEQUENCE [LARGE SCALE GENOMIC DNA]</scope>
    <source>
        <strain evidence="3 4">CGMCC 1.12125</strain>
    </source>
</reference>
<dbReference type="RefSeq" id="WP_247373949.1">
    <property type="nucleotide sequence ID" value="NZ_JALLGV010000001.1"/>
</dbReference>